<feature type="compositionally biased region" description="Basic and acidic residues" evidence="3">
    <location>
        <begin position="252"/>
        <end position="262"/>
    </location>
</feature>
<keyword evidence="1" id="KW-0677">Repeat</keyword>
<keyword evidence="6" id="KW-1185">Reference proteome</keyword>
<evidence type="ECO:0000256" key="2">
    <source>
        <dbReference type="PROSITE-ProRule" id="PRU00235"/>
    </source>
</evidence>
<protein>
    <recommendedName>
        <fullName evidence="4">RCC1-like domain-containing protein</fullName>
    </recommendedName>
</protein>
<dbReference type="SUPFAM" id="SSF50985">
    <property type="entry name" value="RCC1/BLIP-II"/>
    <property type="match status" value="2"/>
</dbReference>
<evidence type="ECO:0000313" key="6">
    <source>
        <dbReference type="Proteomes" id="UP001154078"/>
    </source>
</evidence>
<dbReference type="PROSITE" id="PS00626">
    <property type="entry name" value="RCC1_2"/>
    <property type="match status" value="2"/>
</dbReference>
<organism evidence="5 6">
    <name type="scientific">Brassicogethes aeneus</name>
    <name type="common">Rape pollen beetle</name>
    <name type="synonym">Meligethes aeneus</name>
    <dbReference type="NCBI Taxonomy" id="1431903"/>
    <lineage>
        <taxon>Eukaryota</taxon>
        <taxon>Metazoa</taxon>
        <taxon>Ecdysozoa</taxon>
        <taxon>Arthropoda</taxon>
        <taxon>Hexapoda</taxon>
        <taxon>Insecta</taxon>
        <taxon>Pterygota</taxon>
        <taxon>Neoptera</taxon>
        <taxon>Endopterygota</taxon>
        <taxon>Coleoptera</taxon>
        <taxon>Polyphaga</taxon>
        <taxon>Cucujiformia</taxon>
        <taxon>Nitidulidae</taxon>
        <taxon>Meligethinae</taxon>
        <taxon>Brassicogethes</taxon>
    </lineage>
</organism>
<dbReference type="InterPro" id="IPR036322">
    <property type="entry name" value="WD40_repeat_dom_sf"/>
</dbReference>
<dbReference type="PROSITE" id="PS50012">
    <property type="entry name" value="RCC1_3"/>
    <property type="match status" value="4"/>
</dbReference>
<feature type="repeat" description="RCC1" evidence="2">
    <location>
        <begin position="845"/>
        <end position="897"/>
    </location>
</feature>
<feature type="domain" description="RCC1-like" evidence="4">
    <location>
        <begin position="774"/>
        <end position="1084"/>
    </location>
</feature>
<gene>
    <name evidence="5" type="ORF">MELIAE_LOCUS6220</name>
</gene>
<sequence>MTTPEDTPFAQDIFNLQCILENINIRLCARIESGVKQLLALITSDGEVVLHYSYGEMTPVVKRVPWFTDRQKVIQAVCFDPSATWLLVISFDGSLYIIPALSLVDKKQKIDCKWSLNDITHFQKHTLTPNVIPTSIVWWQTLDCNQNALVGYENGAIVLISLTDGRYLGCCNISESVKQLCLCQDNSLETVSLLINGISGQQWRLILEHHNTGYVWPPDSNAISDDSTKSRLHNLKQLGVDKLQLLRQRFGGEPRVARRDSQTSETASESSHTDSTHSSGPELLPHLCDTFFAPQHARNQYLFSAFYKPSSLLTVHAVDVESAPLFVHKLCSNTTFLLLTDKLIYTINDDNDTLSIISSQLSECRLEGDSEFNNESLVARFSVSNEKILQVFKLVDLTSVRLRKKDDKKEKVYELPKTVDDITVRKPRIDTCVIVTDSSVYKIVVSCSPVKKFVEYVTEENSLEKAEKISYIFGLNLQQLLECCGDLLIARGSFHMGIILYKQAKVHLLKRVLKLAVSADCRTLLKFVHLCLSASKVDMSMPTKIHIGNLAVMAYTELILRFGGPARMSNIKDFMNFLCYEEYYDQILAVNVACQAGHWNVVNLLAKSRGLQPEVVSALGQILQSARAPRPTDRDFLLALSEPCLTQSLLVFPQSSQVIFQYVRANVDSFPADVLRRLGAQLDPSQPCAVPLVSRVFQGGKKYSSSLDTTIDSVDADNPDRAEVVVRDLIETFLVVLIALASKTDEMRYDSSYLDKMTLPDETSEEVPIRNFPDLHPLSCGHEHAAVIRNNAVYTMGMSKSGCLGLGPLLTQSSPPRPVQTLSDMKVKVLSVSCGRKHTLALTDFGLYAWGSNSYGQLGLGKHVQESPYPQILSTLSEHKIIDAAAGQYHSIALTLAGKAYTWGWGIHGQLGHARCDNEYAPRMLSFAHPIRQVTAGHAHSLILTCEGKLYGFGSNIFGQLESCQIDANKSSTPVWVLLMPDIYTPIEKVATAYFHNIAIRADQEVYTWGASPQEVRLFQSKNNQKTQPQTNGSLPLKPPDSWKASVHVYSGINKRPIEQVSVGYRHSAILHNGKILWGKNKDDELSPPKLRDQDSINLFTQRFLHVSCGLEYTMAIDHTGKLLAWGNTSMAQAILGKPMDDNRKLANMEGKVAVFKNTRRIIKFPNTLSGNNDNYPIEVPGLPSMAITFNLTDHKLLLSKKFTPYAMRKVENLDDDNNKSDKVGHGKNCFMDLLRECPGYKMGQKTLHYALQTYFGLYDSETILTTCFNIGNYQAASKIALLDGHYGDSLGFQLMAFKEHMKSLNVCSKKSSFDTSEQSQIDLIVKNLQDDLNEKNLLLHSNSSDKILHCHTPGKILSSSSSLDSIRQWGDDIEHQGGRESPCEMSEIGDIRQNMTQYVQSVASTENSPPISSVSKLISEGKNAKIPPQKDETPYSNVIETASAIVEFYITKIYVSENHILMQNILLKCIEFWLTNNLPVAALENVLLKNMDKYFYPLSILLFCKNFANGSDDEIIKENDSRNSACFLKEFSTKFCLQLCSMVLENVNKS</sequence>
<evidence type="ECO:0000259" key="4">
    <source>
        <dbReference type="Pfam" id="PF25390"/>
    </source>
</evidence>
<dbReference type="SUPFAM" id="SSF50978">
    <property type="entry name" value="WD40 repeat-like"/>
    <property type="match status" value="1"/>
</dbReference>
<evidence type="ECO:0000313" key="5">
    <source>
        <dbReference type="EMBL" id="CAH0554682.1"/>
    </source>
</evidence>
<dbReference type="InterPro" id="IPR000408">
    <property type="entry name" value="Reg_chr_condens"/>
</dbReference>
<dbReference type="PRINTS" id="PR00633">
    <property type="entry name" value="RCCNDNSATION"/>
</dbReference>
<name>A0A9P0B499_BRAAE</name>
<dbReference type="EMBL" id="OV121135">
    <property type="protein sequence ID" value="CAH0554682.1"/>
    <property type="molecule type" value="Genomic_DNA"/>
</dbReference>
<dbReference type="PANTHER" id="PTHR22870">
    <property type="entry name" value="REGULATOR OF CHROMOSOME CONDENSATION"/>
    <property type="match status" value="1"/>
</dbReference>
<evidence type="ECO:0000256" key="3">
    <source>
        <dbReference type="SAM" id="MobiDB-lite"/>
    </source>
</evidence>
<feature type="repeat" description="RCC1" evidence="2">
    <location>
        <begin position="898"/>
        <end position="947"/>
    </location>
</feature>
<dbReference type="InterPro" id="IPR009091">
    <property type="entry name" value="RCC1/BLIP-II"/>
</dbReference>
<dbReference type="Pfam" id="PF25390">
    <property type="entry name" value="WD40_RLD"/>
    <property type="match status" value="1"/>
</dbReference>
<dbReference type="InterPro" id="IPR051210">
    <property type="entry name" value="Ub_ligase/GEF_domain"/>
</dbReference>
<dbReference type="Proteomes" id="UP001154078">
    <property type="component" value="Chromosome 4"/>
</dbReference>
<reference evidence="5" key="1">
    <citation type="submission" date="2021-12" db="EMBL/GenBank/DDBJ databases">
        <authorList>
            <person name="King R."/>
        </authorList>
    </citation>
    <scope>NUCLEOTIDE SEQUENCE</scope>
</reference>
<accession>A0A9P0B499</accession>
<dbReference type="InterPro" id="IPR058923">
    <property type="entry name" value="RCC1-like_dom"/>
</dbReference>
<dbReference type="OrthoDB" id="16281at2759"/>
<feature type="repeat" description="RCC1" evidence="2">
    <location>
        <begin position="948"/>
        <end position="1003"/>
    </location>
</feature>
<dbReference type="PANTHER" id="PTHR22870:SF466">
    <property type="entry name" value="ANKYRIN REPEAT-CONTAINING PROTEIN"/>
    <property type="match status" value="1"/>
</dbReference>
<feature type="repeat" description="RCC1" evidence="2">
    <location>
        <begin position="791"/>
        <end position="845"/>
    </location>
</feature>
<proteinExistence type="predicted"/>
<evidence type="ECO:0000256" key="1">
    <source>
        <dbReference type="ARBA" id="ARBA00022737"/>
    </source>
</evidence>
<feature type="region of interest" description="Disordered" evidence="3">
    <location>
        <begin position="252"/>
        <end position="280"/>
    </location>
</feature>
<dbReference type="Gene3D" id="2.130.10.30">
    <property type="entry name" value="Regulator of chromosome condensation 1/beta-lactamase-inhibitor protein II"/>
    <property type="match status" value="2"/>
</dbReference>